<accession>A0A6L8K9L1</accession>
<dbReference type="AlphaFoldDB" id="A0A6L8K9L1"/>
<name>A0A6L8K9L1_9BURK</name>
<keyword evidence="1" id="KW-0472">Membrane</keyword>
<dbReference type="Proteomes" id="UP000479335">
    <property type="component" value="Unassembled WGS sequence"/>
</dbReference>
<protein>
    <submittedName>
        <fullName evidence="2">DUF308 domain-containing protein</fullName>
    </submittedName>
</protein>
<keyword evidence="1" id="KW-1133">Transmembrane helix</keyword>
<feature type="transmembrane region" description="Helical" evidence="1">
    <location>
        <begin position="155"/>
        <end position="178"/>
    </location>
</feature>
<dbReference type="EMBL" id="WWCN01000008">
    <property type="protein sequence ID" value="MYM23725.1"/>
    <property type="molecule type" value="Genomic_DNA"/>
</dbReference>
<evidence type="ECO:0000313" key="3">
    <source>
        <dbReference type="Proteomes" id="UP000479335"/>
    </source>
</evidence>
<feature type="transmembrane region" description="Helical" evidence="1">
    <location>
        <begin position="124"/>
        <end position="143"/>
    </location>
</feature>
<gene>
    <name evidence="2" type="ORF">GTP46_13815</name>
</gene>
<sequence>MQTSTNETWLKKYYFARAAFSFAWLAAAVTVGAHSRGIADLLLVCYPLWDALANLIDAQRSGGLASNRPQAFNVVVSLMIAAAVYLALPDMNHVLGVFGFWAILSGLLQLGAGLRRRKQYGAQWAMMLSGGQSALAGAVFMFQAQSPAVPSIATVAGYAGFGAFYFLLSALSLSIAIWRRT</sequence>
<evidence type="ECO:0000256" key="1">
    <source>
        <dbReference type="SAM" id="Phobius"/>
    </source>
</evidence>
<comment type="caution">
    <text evidence="2">The sequence shown here is derived from an EMBL/GenBank/DDBJ whole genome shotgun (WGS) entry which is preliminary data.</text>
</comment>
<feature type="transmembrane region" description="Helical" evidence="1">
    <location>
        <begin position="14"/>
        <end position="33"/>
    </location>
</feature>
<feature type="transmembrane region" description="Helical" evidence="1">
    <location>
        <begin position="94"/>
        <end position="112"/>
    </location>
</feature>
<reference evidence="2 3" key="1">
    <citation type="submission" date="2019-12" db="EMBL/GenBank/DDBJ databases">
        <title>Novel species isolated from a subtropical stream in China.</title>
        <authorList>
            <person name="Lu H."/>
        </authorList>
    </citation>
    <scope>NUCLEOTIDE SEQUENCE [LARGE SCALE GENOMIC DNA]</scope>
    <source>
        <strain evidence="2 3">FT135W</strain>
    </source>
</reference>
<evidence type="ECO:0000313" key="2">
    <source>
        <dbReference type="EMBL" id="MYM23725.1"/>
    </source>
</evidence>
<dbReference type="RefSeq" id="WP_161007221.1">
    <property type="nucleotide sequence ID" value="NZ_WWCN01000008.1"/>
</dbReference>
<keyword evidence="1" id="KW-0812">Transmembrane</keyword>
<keyword evidence="3" id="KW-1185">Reference proteome</keyword>
<proteinExistence type="predicted"/>
<organism evidence="2 3">
    <name type="scientific">Duganella flavida</name>
    <dbReference type="NCBI Taxonomy" id="2692175"/>
    <lineage>
        <taxon>Bacteria</taxon>
        <taxon>Pseudomonadati</taxon>
        <taxon>Pseudomonadota</taxon>
        <taxon>Betaproteobacteria</taxon>
        <taxon>Burkholderiales</taxon>
        <taxon>Oxalobacteraceae</taxon>
        <taxon>Telluria group</taxon>
        <taxon>Duganella</taxon>
    </lineage>
</organism>